<reference evidence="1" key="1">
    <citation type="submission" date="2019-08" db="EMBL/GenBank/DDBJ databases">
        <authorList>
            <person name="Kucharzyk K."/>
            <person name="Murdoch R.W."/>
            <person name="Higgins S."/>
            <person name="Loffler F."/>
        </authorList>
    </citation>
    <scope>NUCLEOTIDE SEQUENCE</scope>
</reference>
<accession>A0A645DPR1</accession>
<dbReference type="AlphaFoldDB" id="A0A645DPR1"/>
<protein>
    <submittedName>
        <fullName evidence="1">Uncharacterized protein</fullName>
    </submittedName>
</protein>
<proteinExistence type="predicted"/>
<comment type="caution">
    <text evidence="1">The sequence shown here is derived from an EMBL/GenBank/DDBJ whole genome shotgun (WGS) entry which is preliminary data.</text>
</comment>
<gene>
    <name evidence="1" type="ORF">SDC9_138409</name>
</gene>
<dbReference type="EMBL" id="VSSQ01038367">
    <property type="protein sequence ID" value="MPM91281.1"/>
    <property type="molecule type" value="Genomic_DNA"/>
</dbReference>
<sequence>MVAAEHVRKNLAVLHAVNQPARRQEIIDTPASVARARTADVAPPAIGLRLVRIEVAKGVDKSVLQQACHTGALLIRKPGVHAVGLGVLKVDLLMRYVEVAADDDWFLRVQRAEEV</sequence>
<evidence type="ECO:0000313" key="1">
    <source>
        <dbReference type="EMBL" id="MPM91281.1"/>
    </source>
</evidence>
<organism evidence="1">
    <name type="scientific">bioreactor metagenome</name>
    <dbReference type="NCBI Taxonomy" id="1076179"/>
    <lineage>
        <taxon>unclassified sequences</taxon>
        <taxon>metagenomes</taxon>
        <taxon>ecological metagenomes</taxon>
    </lineage>
</organism>
<name>A0A645DPR1_9ZZZZ</name>